<organism evidence="3 4">
    <name type="scientific">Triparma columacea</name>
    <dbReference type="NCBI Taxonomy" id="722753"/>
    <lineage>
        <taxon>Eukaryota</taxon>
        <taxon>Sar</taxon>
        <taxon>Stramenopiles</taxon>
        <taxon>Ochrophyta</taxon>
        <taxon>Bolidophyceae</taxon>
        <taxon>Parmales</taxon>
        <taxon>Triparmaceae</taxon>
        <taxon>Triparma</taxon>
    </lineage>
</organism>
<evidence type="ECO:0000313" key="3">
    <source>
        <dbReference type="EMBL" id="GMI44295.1"/>
    </source>
</evidence>
<dbReference type="OrthoDB" id="193242at2759"/>
<proteinExistence type="predicted"/>
<comment type="caution">
    <text evidence="3">The sequence shown here is derived from an EMBL/GenBank/DDBJ whole genome shotgun (WGS) entry which is preliminary data.</text>
</comment>
<name>A0A9W7GI31_9STRA</name>
<dbReference type="PROSITE" id="PS00018">
    <property type="entry name" value="EF_HAND_1"/>
    <property type="match status" value="1"/>
</dbReference>
<dbReference type="PROSITE" id="PS50011">
    <property type="entry name" value="PROTEIN_KINASE_DOM"/>
    <property type="match status" value="1"/>
</dbReference>
<accession>A0A9W7GI31</accession>
<dbReference type="SMART" id="SM00220">
    <property type="entry name" value="S_TKc"/>
    <property type="match status" value="1"/>
</dbReference>
<dbReference type="GO" id="GO:0005524">
    <property type="term" value="F:ATP binding"/>
    <property type="evidence" value="ECO:0007669"/>
    <property type="project" value="InterPro"/>
</dbReference>
<dbReference type="GO" id="GO:0005634">
    <property type="term" value="C:nucleus"/>
    <property type="evidence" value="ECO:0007669"/>
    <property type="project" value="TreeGrafter"/>
</dbReference>
<dbReference type="PANTHER" id="PTHR44167:SF30">
    <property type="entry name" value="PHOSPHORYLASE KINASE"/>
    <property type="match status" value="1"/>
</dbReference>
<reference evidence="4" key="1">
    <citation type="journal article" date="2023" name="Commun. Biol.">
        <title>Genome analysis of Parmales, the sister group of diatoms, reveals the evolutionary specialization of diatoms from phago-mixotrophs to photoautotrophs.</title>
        <authorList>
            <person name="Ban H."/>
            <person name="Sato S."/>
            <person name="Yoshikawa S."/>
            <person name="Yamada K."/>
            <person name="Nakamura Y."/>
            <person name="Ichinomiya M."/>
            <person name="Sato N."/>
            <person name="Blanc-Mathieu R."/>
            <person name="Endo H."/>
            <person name="Kuwata A."/>
            <person name="Ogata H."/>
        </authorList>
    </citation>
    <scope>NUCLEOTIDE SEQUENCE [LARGE SCALE GENOMIC DNA]</scope>
</reference>
<dbReference type="EMBL" id="BRYA01001476">
    <property type="protein sequence ID" value="GMI44295.1"/>
    <property type="molecule type" value="Genomic_DNA"/>
</dbReference>
<dbReference type="GO" id="GO:0004674">
    <property type="term" value="F:protein serine/threonine kinase activity"/>
    <property type="evidence" value="ECO:0007669"/>
    <property type="project" value="TreeGrafter"/>
</dbReference>
<feature type="non-terminal residue" evidence="3">
    <location>
        <position position="1"/>
    </location>
</feature>
<dbReference type="SUPFAM" id="SSF56112">
    <property type="entry name" value="Protein kinase-like (PK-like)"/>
    <property type="match status" value="1"/>
</dbReference>
<protein>
    <recommendedName>
        <fullName evidence="2">Protein kinase domain-containing protein</fullName>
    </recommendedName>
</protein>
<feature type="domain" description="Protein kinase" evidence="2">
    <location>
        <begin position="5"/>
        <end position="366"/>
    </location>
</feature>
<evidence type="ECO:0000313" key="4">
    <source>
        <dbReference type="Proteomes" id="UP001165065"/>
    </source>
</evidence>
<dbReference type="Proteomes" id="UP001165065">
    <property type="component" value="Unassembled WGS sequence"/>
</dbReference>
<sequence>RAVLSKLGLAFDDGTFEEKFTNEWDMDASGAITENEFVKFCVTEVDKNQKREVVFKFMKKEDQFKRELEARDESELDPRYIVNVTKSFHGETFRAALSSIPELVEYKYAVLMPSADRNLDTIFRSERPDINKIRALVSDVAKAVEHLHSKELLHGDLKFLNTVRIDERLCLIDLDASVFIGDTDPDAEFKSYAGAKFSSGVLPPEMIHKLRGEGNNMFGAYFESVTSSDPELWNKIKPKRKGRRGAYYVVKTFRTVRDADGFEQPELPEGLPYDLVEATPAIDIWSFGTILYALITGSPLFPVNRDDDLDSGEAMAALHDWDENSLADKLSTIENPPVKDLLFRLLARDPAKRPKDMKEVLAHDFFVERAASHSQVKEILASTRRLEMSTAQIIKMSATTQALVEKSTSKLCKAIFEATEVSTPTRMVILPYALPPPEGEVSEEEQQSMLDQAESWIGTVTGLVEEGQGMIENPASYAKSFFGSVFKNKVEEVKESLCEKHLYLYLVDEFTNKPVYDESGVYPIKIETKSELVDKYMPMMRVGLQTAAVVNGALSLANLFCPAVPSRLVPKSMIDKAQGFVDGLDKGSNVAESSSVQKHVDSGDGGGGAKRGEELRDFEKFLLKHDPESSFAGLSRVCNEENGDAIWVTEDSTRMIELQSNDGSYLALETEIERIDNLVKERDATIDNLLKQIEGLMKQESNEGNGGKRGRRIHPV</sequence>
<dbReference type="Gene3D" id="1.10.510.10">
    <property type="entry name" value="Transferase(Phosphotransferase) domain 1"/>
    <property type="match status" value="1"/>
</dbReference>
<feature type="region of interest" description="Disordered" evidence="1">
    <location>
        <begin position="592"/>
        <end position="611"/>
    </location>
</feature>
<dbReference type="Pfam" id="PF00069">
    <property type="entry name" value="Pkinase"/>
    <property type="match status" value="1"/>
</dbReference>
<dbReference type="InterPro" id="IPR000719">
    <property type="entry name" value="Prot_kinase_dom"/>
</dbReference>
<evidence type="ECO:0000256" key="1">
    <source>
        <dbReference type="SAM" id="MobiDB-lite"/>
    </source>
</evidence>
<evidence type="ECO:0000259" key="2">
    <source>
        <dbReference type="PROSITE" id="PS50011"/>
    </source>
</evidence>
<dbReference type="GO" id="GO:0044773">
    <property type="term" value="P:mitotic DNA damage checkpoint signaling"/>
    <property type="evidence" value="ECO:0007669"/>
    <property type="project" value="TreeGrafter"/>
</dbReference>
<keyword evidence="4" id="KW-1185">Reference proteome</keyword>
<dbReference type="PANTHER" id="PTHR44167">
    <property type="entry name" value="OVARIAN-SPECIFIC SERINE/THREONINE-PROTEIN KINASE LOK-RELATED"/>
    <property type="match status" value="1"/>
</dbReference>
<gene>
    <name evidence="3" type="ORF">TrCOL_g9886</name>
</gene>
<dbReference type="InterPro" id="IPR018247">
    <property type="entry name" value="EF_Hand_1_Ca_BS"/>
</dbReference>
<dbReference type="InterPro" id="IPR011009">
    <property type="entry name" value="Kinase-like_dom_sf"/>
</dbReference>
<dbReference type="AlphaFoldDB" id="A0A9W7GI31"/>